<keyword evidence="5" id="KW-0472">Membrane</keyword>
<keyword evidence="7" id="KW-1185">Reference proteome</keyword>
<keyword evidence="3" id="KW-0812">Transmembrane</keyword>
<name>A0A4Q9B5Y9_9DEIN</name>
<evidence type="ECO:0000313" key="7">
    <source>
        <dbReference type="Proteomes" id="UP000292858"/>
    </source>
</evidence>
<evidence type="ECO:0000313" key="6">
    <source>
        <dbReference type="EMBL" id="TBH20810.1"/>
    </source>
</evidence>
<dbReference type="AlphaFoldDB" id="A0A4Q9B5Y9"/>
<evidence type="ECO:0000256" key="3">
    <source>
        <dbReference type="ARBA" id="ARBA00022692"/>
    </source>
</evidence>
<protein>
    <submittedName>
        <fullName evidence="6">LemA family protein</fullName>
    </submittedName>
</protein>
<comment type="caution">
    <text evidence="6">The sequence shown here is derived from an EMBL/GenBank/DDBJ whole genome shotgun (WGS) entry which is preliminary data.</text>
</comment>
<gene>
    <name evidence="6" type="ORF">ETP66_05185</name>
</gene>
<dbReference type="EMBL" id="SIJL01000005">
    <property type="protein sequence ID" value="TBH20810.1"/>
    <property type="molecule type" value="Genomic_DNA"/>
</dbReference>
<proteinExistence type="inferred from homology"/>
<dbReference type="OrthoDB" id="9804152at2"/>
<dbReference type="InterPro" id="IPR007156">
    <property type="entry name" value="MamQ_LemA"/>
</dbReference>
<organism evidence="6 7">
    <name type="scientific">Thermus thermamylovorans</name>
    <dbReference type="NCBI Taxonomy" id="2509362"/>
    <lineage>
        <taxon>Bacteria</taxon>
        <taxon>Thermotogati</taxon>
        <taxon>Deinococcota</taxon>
        <taxon>Deinococci</taxon>
        <taxon>Thermales</taxon>
        <taxon>Thermaceae</taxon>
        <taxon>Thermus</taxon>
    </lineage>
</organism>
<dbReference type="PANTHER" id="PTHR34478">
    <property type="entry name" value="PROTEIN LEMA"/>
    <property type="match status" value="1"/>
</dbReference>
<comment type="subcellular location">
    <subcellularLocation>
        <location evidence="1">Membrane</location>
        <topology evidence="1">Single-pass membrane protein</topology>
    </subcellularLocation>
</comment>
<dbReference type="GO" id="GO:0016020">
    <property type="term" value="C:membrane"/>
    <property type="evidence" value="ECO:0007669"/>
    <property type="project" value="UniProtKB-SubCell"/>
</dbReference>
<keyword evidence="4" id="KW-1133">Transmembrane helix</keyword>
<accession>A0A4Q9B5Y9</accession>
<evidence type="ECO:0000256" key="1">
    <source>
        <dbReference type="ARBA" id="ARBA00004167"/>
    </source>
</evidence>
<sequence>MDFLWVVLALGLLALLVLPYNALIARKNQVENAFGAVEAQLKKRRDLIPGLVAAVQAYMAHERELLERLTRLREAAAGAATPEEEFRLEEEVSRLLREVRLRAEAYPDLKASQNFLQLQAALAEAEDAIAAARRFYNQAVTEYNNAVEQVPTLLYARLMGLGRKPVFTLPEEERLPPDLGRLFRG</sequence>
<dbReference type="InterPro" id="IPR023353">
    <property type="entry name" value="LemA-like_dom_sf"/>
</dbReference>
<dbReference type="Pfam" id="PF04011">
    <property type="entry name" value="LemA"/>
    <property type="match status" value="1"/>
</dbReference>
<dbReference type="PANTHER" id="PTHR34478:SF1">
    <property type="entry name" value="PROTEIN LEMA"/>
    <property type="match status" value="1"/>
</dbReference>
<dbReference type="Gene3D" id="1.20.1440.20">
    <property type="entry name" value="LemA-like domain"/>
    <property type="match status" value="1"/>
</dbReference>
<comment type="similarity">
    <text evidence="2">Belongs to the LemA family.</text>
</comment>
<evidence type="ECO:0000256" key="4">
    <source>
        <dbReference type="ARBA" id="ARBA00022989"/>
    </source>
</evidence>
<dbReference type="SUPFAM" id="SSF140478">
    <property type="entry name" value="LemA-like"/>
    <property type="match status" value="1"/>
</dbReference>
<reference evidence="6 7" key="1">
    <citation type="submission" date="2019-02" db="EMBL/GenBank/DDBJ databases">
        <title>Thermus sp. a novel from hot spring.</title>
        <authorList>
            <person name="Zhao Z."/>
        </authorList>
    </citation>
    <scope>NUCLEOTIDE SEQUENCE [LARGE SCALE GENOMIC DNA]</scope>
    <source>
        <strain evidence="6 7">CFH 72773T</strain>
    </source>
</reference>
<evidence type="ECO:0000256" key="2">
    <source>
        <dbReference type="ARBA" id="ARBA00008854"/>
    </source>
</evidence>
<dbReference type="Proteomes" id="UP000292858">
    <property type="component" value="Unassembled WGS sequence"/>
</dbReference>
<dbReference type="RefSeq" id="WP_130841272.1">
    <property type="nucleotide sequence ID" value="NZ_SIJL01000005.1"/>
</dbReference>
<evidence type="ECO:0000256" key="5">
    <source>
        <dbReference type="ARBA" id="ARBA00023136"/>
    </source>
</evidence>